<feature type="transmembrane region" description="Helical" evidence="1">
    <location>
        <begin position="45"/>
        <end position="61"/>
    </location>
</feature>
<protein>
    <submittedName>
        <fullName evidence="2">Uncharacterized protein</fullName>
    </submittedName>
</protein>
<dbReference type="VEuPathDB" id="TrichDB:TRFO_40519"/>
<keyword evidence="1" id="KW-0812">Transmembrane</keyword>
<feature type="transmembrane region" description="Helical" evidence="1">
    <location>
        <begin position="67"/>
        <end position="87"/>
    </location>
</feature>
<reference evidence="2" key="1">
    <citation type="submission" date="2016-10" db="EMBL/GenBank/DDBJ databases">
        <authorList>
            <person name="Benchimol M."/>
            <person name="Almeida L.G."/>
            <person name="Vasconcelos A.T."/>
            <person name="Perreira-Neves A."/>
            <person name="Rosa I.A."/>
            <person name="Tasca T."/>
            <person name="Bogo M.R."/>
            <person name="de Souza W."/>
        </authorList>
    </citation>
    <scope>NUCLEOTIDE SEQUENCE [LARGE SCALE GENOMIC DNA]</scope>
    <source>
        <strain evidence="2">K</strain>
    </source>
</reference>
<keyword evidence="1" id="KW-1133">Transmembrane helix</keyword>
<feature type="transmembrane region" description="Helical" evidence="1">
    <location>
        <begin position="186"/>
        <end position="213"/>
    </location>
</feature>
<feature type="transmembrane region" description="Helical" evidence="1">
    <location>
        <begin position="272"/>
        <end position="289"/>
    </location>
</feature>
<name>A0A1J4J6B8_9EUKA</name>
<feature type="transmembrane region" description="Helical" evidence="1">
    <location>
        <begin position="120"/>
        <end position="143"/>
    </location>
</feature>
<evidence type="ECO:0000313" key="3">
    <source>
        <dbReference type="Proteomes" id="UP000179807"/>
    </source>
</evidence>
<comment type="caution">
    <text evidence="2">The sequence shown here is derived from an EMBL/GenBank/DDBJ whole genome shotgun (WGS) entry which is preliminary data.</text>
</comment>
<feature type="transmembrane region" description="Helical" evidence="1">
    <location>
        <begin position="20"/>
        <end position="38"/>
    </location>
</feature>
<evidence type="ECO:0000256" key="1">
    <source>
        <dbReference type="SAM" id="Phobius"/>
    </source>
</evidence>
<dbReference type="RefSeq" id="XP_068346348.1">
    <property type="nucleotide sequence ID" value="XM_068513253.1"/>
</dbReference>
<dbReference type="EMBL" id="MLAK01001425">
    <property type="protein sequence ID" value="OHS93211.1"/>
    <property type="molecule type" value="Genomic_DNA"/>
</dbReference>
<feature type="transmembrane region" description="Helical" evidence="1">
    <location>
        <begin position="244"/>
        <end position="260"/>
    </location>
</feature>
<accession>A0A1J4J6B8</accession>
<feature type="transmembrane region" description="Helical" evidence="1">
    <location>
        <begin position="149"/>
        <end position="174"/>
    </location>
</feature>
<sequence>MSESIEPDFVFLRNPTYTKAMFGIFIGFGAILTTSLRGRSIGTEWFILLPLILMIVFTFLPEEFETPINYFIQFLTFPVSFIESYYFTRLTCFCSRYLLKTLNSPSTNGKLLPPRDSVPYRIAITSISIVSFTTTLVLLMYGFENWLLSWYHGVVFAGLVFAFLFTIVCDNGIISDPCLIALRTSLSIVPILCESAGFFTVFLRVTLVLTSLISLKFSLENWNKANDMKGLTVFFGDKSFKKKQTSTALLCMLITFVFMYQEAFIRPSWRICGWQAMTCPILYIFFLLVEAHQYHVA</sequence>
<dbReference type="Proteomes" id="UP000179807">
    <property type="component" value="Unassembled WGS sequence"/>
</dbReference>
<dbReference type="OrthoDB" id="10587982at2759"/>
<gene>
    <name evidence="2" type="ORF">TRFO_40519</name>
</gene>
<dbReference type="AlphaFoldDB" id="A0A1J4J6B8"/>
<evidence type="ECO:0000313" key="2">
    <source>
        <dbReference type="EMBL" id="OHS93211.1"/>
    </source>
</evidence>
<keyword evidence="3" id="KW-1185">Reference proteome</keyword>
<organism evidence="2 3">
    <name type="scientific">Tritrichomonas foetus</name>
    <dbReference type="NCBI Taxonomy" id="1144522"/>
    <lineage>
        <taxon>Eukaryota</taxon>
        <taxon>Metamonada</taxon>
        <taxon>Parabasalia</taxon>
        <taxon>Tritrichomonadida</taxon>
        <taxon>Tritrichomonadidae</taxon>
        <taxon>Tritrichomonas</taxon>
    </lineage>
</organism>
<dbReference type="GeneID" id="94847957"/>
<keyword evidence="1" id="KW-0472">Membrane</keyword>
<proteinExistence type="predicted"/>